<reference evidence="4" key="1">
    <citation type="submission" date="2016-10" db="EMBL/GenBank/DDBJ databases">
        <authorList>
            <person name="Varghese N."/>
            <person name="Submissions S."/>
        </authorList>
    </citation>
    <scope>NUCLEOTIDE SEQUENCE [LARGE SCALE GENOMIC DNA]</scope>
    <source>
        <strain evidence="4">DSM 46838</strain>
    </source>
</reference>
<name>A0A1I1ZQD0_9ACTN</name>
<dbReference type="GO" id="GO:0008410">
    <property type="term" value="F:CoA-transferase activity"/>
    <property type="evidence" value="ECO:0007669"/>
    <property type="project" value="TreeGrafter"/>
</dbReference>
<feature type="region of interest" description="Disordered" evidence="2">
    <location>
        <begin position="1"/>
        <end position="26"/>
    </location>
</feature>
<dbReference type="PANTHER" id="PTHR48207">
    <property type="entry name" value="SUCCINATE--HYDROXYMETHYLGLUTARATE COA-TRANSFERASE"/>
    <property type="match status" value="1"/>
</dbReference>
<accession>A0A1I1ZQD0</accession>
<sequence>MQRFATGDERHGLTVTADGGNGHPSPGSPVLEGIRVLDLTQQLSGPYAGMILADLGADVIKVEAPHRPDPARVVPGQRVGGHSSYYLSLNRNKRSIALDLKDPCDHEAFMRLVEESNVVLDNFRPGVTTRLGVDRAALEARNPAIVTCSVTGFGETGPERNRPAYDYLMQALAGSMGLTGEPDGPPTKYGLSVVDHVGGLFAVIGVLGSLLGRRDPQAPGRHVDVSLLDSHLSMLSYVAADLLAGGEPPVRQRLSSHPRAVAARVYRTADGWVVLMPLAEHFWPRLCAVLGADELADDPQFVDAEARLAHRDELFAILEPLVASRTTAEWMDLMVAADVPAAPVQSVAEAIAMPQTTAREMVVELAHPAYGAYRAMGNPVKISASGPALVRGAPELGEHNGEILHARGIPVHDRATPCLPVELPAVAEQ</sequence>
<dbReference type="Pfam" id="PF02515">
    <property type="entry name" value="CoA_transf_3"/>
    <property type="match status" value="1"/>
</dbReference>
<dbReference type="PANTHER" id="PTHR48207:SF3">
    <property type="entry name" value="SUCCINATE--HYDROXYMETHYLGLUTARATE COA-TRANSFERASE"/>
    <property type="match status" value="1"/>
</dbReference>
<dbReference type="InterPro" id="IPR044855">
    <property type="entry name" value="CoA-Trfase_III_dom3_sf"/>
</dbReference>
<keyword evidence="1 3" id="KW-0808">Transferase</keyword>
<dbReference type="InterPro" id="IPR003673">
    <property type="entry name" value="CoA-Trfase_fam_III"/>
</dbReference>
<organism evidence="3 4">
    <name type="scientific">Blastococcus tunisiensis</name>
    <dbReference type="NCBI Taxonomy" id="1798228"/>
    <lineage>
        <taxon>Bacteria</taxon>
        <taxon>Bacillati</taxon>
        <taxon>Actinomycetota</taxon>
        <taxon>Actinomycetes</taxon>
        <taxon>Geodermatophilales</taxon>
        <taxon>Geodermatophilaceae</taxon>
        <taxon>Blastococcus</taxon>
    </lineage>
</organism>
<keyword evidence="4" id="KW-1185">Reference proteome</keyword>
<evidence type="ECO:0000313" key="4">
    <source>
        <dbReference type="Proteomes" id="UP000198589"/>
    </source>
</evidence>
<dbReference type="InterPro" id="IPR023606">
    <property type="entry name" value="CoA-Trfase_III_dom_1_sf"/>
</dbReference>
<gene>
    <name evidence="3" type="ORF">SAMN05216574_103114</name>
</gene>
<feature type="compositionally biased region" description="Basic and acidic residues" evidence="2">
    <location>
        <begin position="1"/>
        <end position="12"/>
    </location>
</feature>
<dbReference type="Gene3D" id="3.30.1540.10">
    <property type="entry name" value="formyl-coa transferase, domain 3"/>
    <property type="match status" value="1"/>
</dbReference>
<dbReference type="Proteomes" id="UP000198589">
    <property type="component" value="Unassembled WGS sequence"/>
</dbReference>
<dbReference type="EMBL" id="FOND01000003">
    <property type="protein sequence ID" value="SFE33578.1"/>
    <property type="molecule type" value="Genomic_DNA"/>
</dbReference>
<dbReference type="Gene3D" id="3.40.50.10540">
    <property type="entry name" value="Crotonobetainyl-coa:carnitine coa-transferase, domain 1"/>
    <property type="match status" value="1"/>
</dbReference>
<dbReference type="AlphaFoldDB" id="A0A1I1ZQD0"/>
<dbReference type="InterPro" id="IPR050483">
    <property type="entry name" value="CoA-transferase_III_domain"/>
</dbReference>
<evidence type="ECO:0000313" key="3">
    <source>
        <dbReference type="EMBL" id="SFE33578.1"/>
    </source>
</evidence>
<protein>
    <submittedName>
        <fullName evidence="3">Formyl-CoA transferase</fullName>
    </submittedName>
</protein>
<evidence type="ECO:0000256" key="2">
    <source>
        <dbReference type="SAM" id="MobiDB-lite"/>
    </source>
</evidence>
<proteinExistence type="predicted"/>
<evidence type="ECO:0000256" key="1">
    <source>
        <dbReference type="ARBA" id="ARBA00022679"/>
    </source>
</evidence>
<dbReference type="STRING" id="1798228.SAMN05216574_103114"/>
<dbReference type="SUPFAM" id="SSF89796">
    <property type="entry name" value="CoA-transferase family III (CaiB/BaiF)"/>
    <property type="match status" value="1"/>
</dbReference>